<gene>
    <name evidence="1" type="ORF">ALO79_06017</name>
</gene>
<proteinExistence type="predicted"/>
<reference evidence="1 2" key="1">
    <citation type="submission" date="2015-09" db="EMBL/GenBank/DDBJ databases">
        <title>Genome announcement of multiple Pseudomonas syringae strains.</title>
        <authorList>
            <person name="Thakur S."/>
            <person name="Wang P.W."/>
            <person name="Gong Y."/>
            <person name="Weir B.S."/>
            <person name="Guttman D.S."/>
        </authorList>
    </citation>
    <scope>NUCLEOTIDE SEQUENCE [LARGE SCALE GENOMIC DNA]</scope>
    <source>
        <strain evidence="1 2">ICMP9419</strain>
    </source>
</reference>
<evidence type="ECO:0000313" key="2">
    <source>
        <dbReference type="Proteomes" id="UP000050381"/>
    </source>
</evidence>
<organism evidence="1 2">
    <name type="scientific">Pseudomonas syringae pv. castaneae</name>
    <dbReference type="NCBI Taxonomy" id="264450"/>
    <lineage>
        <taxon>Bacteria</taxon>
        <taxon>Pseudomonadati</taxon>
        <taxon>Pseudomonadota</taxon>
        <taxon>Gammaproteobacteria</taxon>
        <taxon>Pseudomonadales</taxon>
        <taxon>Pseudomonadaceae</taxon>
        <taxon>Pseudomonas</taxon>
        <taxon>Pseudomonas syringae</taxon>
    </lineage>
</organism>
<accession>A0A0N8R5M6</accession>
<dbReference type="PROSITE" id="PS51257">
    <property type="entry name" value="PROKAR_LIPOPROTEIN"/>
    <property type="match status" value="1"/>
</dbReference>
<keyword evidence="1" id="KW-0449">Lipoprotein</keyword>
<protein>
    <submittedName>
        <fullName evidence="1">Putative Lipoprotein</fullName>
    </submittedName>
</protein>
<dbReference type="AlphaFoldDB" id="A0A0N8R5M6"/>
<dbReference type="PATRIC" id="fig|264450.4.peg.3011"/>
<name>A0A0N8R5M6_PSESX</name>
<sequence>MSFKPQANGSALIACDHDFLQLQACNLKLP</sequence>
<evidence type="ECO:0000313" key="1">
    <source>
        <dbReference type="EMBL" id="KPW95614.1"/>
    </source>
</evidence>
<comment type="caution">
    <text evidence="1">The sequence shown here is derived from an EMBL/GenBank/DDBJ whole genome shotgun (WGS) entry which is preliminary data.</text>
</comment>
<dbReference type="Proteomes" id="UP000050381">
    <property type="component" value="Unassembled WGS sequence"/>
</dbReference>
<dbReference type="EMBL" id="LJQD01000256">
    <property type="protein sequence ID" value="KPW95614.1"/>
    <property type="molecule type" value="Genomic_DNA"/>
</dbReference>